<dbReference type="Proteomes" id="UP000235388">
    <property type="component" value="Unassembled WGS sequence"/>
</dbReference>
<comment type="caution">
    <text evidence="2">The sequence shown here is derived from an EMBL/GenBank/DDBJ whole genome shotgun (WGS) entry which is preliminary data.</text>
</comment>
<protein>
    <submittedName>
        <fullName evidence="2">Uncharacterized protein</fullName>
    </submittedName>
</protein>
<evidence type="ECO:0000256" key="1">
    <source>
        <dbReference type="SAM" id="SignalP"/>
    </source>
</evidence>
<sequence>MATPTRFLLLLLLPKIGSSTPTKSSLMLQSNLQRIFNRLLLTTDGYGLWNTPIEALALAQGIHFNHKTR</sequence>
<dbReference type="EMBL" id="PGCJ01000999">
    <property type="protein sequence ID" value="PLW11955.1"/>
    <property type="molecule type" value="Genomic_DNA"/>
</dbReference>
<name>A0A2N5SFJ1_9BASI</name>
<keyword evidence="3" id="KW-1185">Reference proteome</keyword>
<organism evidence="2 3">
    <name type="scientific">Puccinia coronata f. sp. avenae</name>
    <dbReference type="NCBI Taxonomy" id="200324"/>
    <lineage>
        <taxon>Eukaryota</taxon>
        <taxon>Fungi</taxon>
        <taxon>Dikarya</taxon>
        <taxon>Basidiomycota</taxon>
        <taxon>Pucciniomycotina</taxon>
        <taxon>Pucciniomycetes</taxon>
        <taxon>Pucciniales</taxon>
        <taxon>Pucciniaceae</taxon>
        <taxon>Puccinia</taxon>
    </lineage>
</organism>
<accession>A0A2N5SFJ1</accession>
<keyword evidence="1" id="KW-0732">Signal</keyword>
<proteinExistence type="predicted"/>
<feature type="chain" id="PRO_5014665894" evidence="1">
    <location>
        <begin position="20"/>
        <end position="69"/>
    </location>
</feature>
<reference evidence="2 3" key="1">
    <citation type="submission" date="2017-11" db="EMBL/GenBank/DDBJ databases">
        <title>De novo assembly and phasing of dikaryotic genomes from two isolates of Puccinia coronata f. sp. avenae, the causal agent of oat crown rust.</title>
        <authorList>
            <person name="Miller M.E."/>
            <person name="Zhang Y."/>
            <person name="Omidvar V."/>
            <person name="Sperschneider J."/>
            <person name="Schwessinger B."/>
            <person name="Raley C."/>
            <person name="Palmer J.M."/>
            <person name="Garnica D."/>
            <person name="Upadhyaya N."/>
            <person name="Rathjen J."/>
            <person name="Taylor J.M."/>
            <person name="Park R.F."/>
            <person name="Dodds P.N."/>
            <person name="Hirsch C.D."/>
            <person name="Kianian S.F."/>
            <person name="Figueroa M."/>
        </authorList>
    </citation>
    <scope>NUCLEOTIDE SEQUENCE [LARGE SCALE GENOMIC DNA]</scope>
    <source>
        <strain evidence="2">12NC29</strain>
    </source>
</reference>
<evidence type="ECO:0000313" key="2">
    <source>
        <dbReference type="EMBL" id="PLW11955.1"/>
    </source>
</evidence>
<evidence type="ECO:0000313" key="3">
    <source>
        <dbReference type="Proteomes" id="UP000235388"/>
    </source>
</evidence>
<feature type="signal peptide" evidence="1">
    <location>
        <begin position="1"/>
        <end position="19"/>
    </location>
</feature>
<gene>
    <name evidence="2" type="ORF">PCANC_24242</name>
</gene>
<dbReference type="AlphaFoldDB" id="A0A2N5SFJ1"/>